<dbReference type="GO" id="GO:0016757">
    <property type="term" value="F:glycosyltransferase activity"/>
    <property type="evidence" value="ECO:0007669"/>
    <property type="project" value="UniProtKB-KW"/>
</dbReference>
<gene>
    <name evidence="2" type="ORF">V1482_06525</name>
</gene>
<proteinExistence type="predicted"/>
<dbReference type="InterPro" id="IPR029044">
    <property type="entry name" value="Nucleotide-diphossugar_trans"/>
</dbReference>
<reference evidence="2 3" key="1">
    <citation type="submission" date="2024-01" db="EMBL/GenBank/DDBJ databases">
        <title>Horizontal gene transfer in Aeromonas trota.</title>
        <authorList>
            <person name="Otero Olarra J.E."/>
            <person name="Perez Valdespino A."/>
        </authorList>
    </citation>
    <scope>NUCLEOTIDE SEQUENCE [LARGE SCALE GENOMIC DNA]</scope>
    <source>
        <strain evidence="2 3">9.1</strain>
    </source>
</reference>
<sequence>MTKLTVLMPVFNADKYLSSSICSILSQTYGDFKFIVLDDGSTDNSLRVIEGFAKNDERIVVKSHNENKGIAKCRDELLSLVETEYFAWMDADDISFPHRFKVQIDYLESHPEIGAVSAGYIICDSQERYIPESDPDKIAVNMLTGNAIINPVTMVRTDVAVRTGFLFEHCGVVSATDYAFWVSMRDAAKLKVLPECLLIYRVHKQQESSANVSRQQYSAKIIVAKQFASFGLNVDERILEDLVLFSGDKPSKYSLIEIGRLYSNLISLNEKNAIFIQHLLISSLSSRYMSYCKFFGLAGVFNYLKFMGLKSLLDKKKFGFDFLVRCLTYQSK</sequence>
<dbReference type="InterPro" id="IPR001173">
    <property type="entry name" value="Glyco_trans_2-like"/>
</dbReference>
<dbReference type="Pfam" id="PF00535">
    <property type="entry name" value="Glycos_transf_2"/>
    <property type="match status" value="1"/>
</dbReference>
<protein>
    <submittedName>
        <fullName evidence="2">Glycosyltransferase family 2 protein</fullName>
        <ecNumber evidence="2">2.4.-.-</ecNumber>
    </submittedName>
</protein>
<dbReference type="Proteomes" id="UP001491613">
    <property type="component" value="Unassembled WGS sequence"/>
</dbReference>
<dbReference type="EC" id="2.4.-.-" evidence="2"/>
<dbReference type="RefSeq" id="WP_223380350.1">
    <property type="nucleotide sequence ID" value="NZ_CP082887.1"/>
</dbReference>
<dbReference type="CDD" id="cd00761">
    <property type="entry name" value="Glyco_tranf_GTA_type"/>
    <property type="match status" value="1"/>
</dbReference>
<keyword evidence="3" id="KW-1185">Reference proteome</keyword>
<organism evidence="2 3">
    <name type="scientific">Aeromonas enteropelogenes</name>
    <name type="common">Aeromonas trota</name>
    <dbReference type="NCBI Taxonomy" id="29489"/>
    <lineage>
        <taxon>Bacteria</taxon>
        <taxon>Pseudomonadati</taxon>
        <taxon>Pseudomonadota</taxon>
        <taxon>Gammaproteobacteria</taxon>
        <taxon>Aeromonadales</taxon>
        <taxon>Aeromonadaceae</taxon>
        <taxon>Aeromonas</taxon>
    </lineage>
</organism>
<evidence type="ECO:0000313" key="2">
    <source>
        <dbReference type="EMBL" id="MEL3919066.1"/>
    </source>
</evidence>
<keyword evidence="2" id="KW-0808">Transferase</keyword>
<dbReference type="SUPFAM" id="SSF53448">
    <property type="entry name" value="Nucleotide-diphospho-sugar transferases"/>
    <property type="match status" value="1"/>
</dbReference>
<accession>A0ABU9J903</accession>
<name>A0ABU9J903_AEREN</name>
<comment type="caution">
    <text evidence="2">The sequence shown here is derived from an EMBL/GenBank/DDBJ whole genome shotgun (WGS) entry which is preliminary data.</text>
</comment>
<evidence type="ECO:0000259" key="1">
    <source>
        <dbReference type="Pfam" id="PF00535"/>
    </source>
</evidence>
<dbReference type="PANTHER" id="PTHR22916:SF3">
    <property type="entry name" value="UDP-GLCNAC:BETAGAL BETA-1,3-N-ACETYLGLUCOSAMINYLTRANSFERASE-LIKE PROTEIN 1"/>
    <property type="match status" value="1"/>
</dbReference>
<dbReference type="EMBL" id="JAZDDP010000002">
    <property type="protein sequence ID" value="MEL3919066.1"/>
    <property type="molecule type" value="Genomic_DNA"/>
</dbReference>
<evidence type="ECO:0000313" key="3">
    <source>
        <dbReference type="Proteomes" id="UP001491613"/>
    </source>
</evidence>
<dbReference type="PANTHER" id="PTHR22916">
    <property type="entry name" value="GLYCOSYLTRANSFERASE"/>
    <property type="match status" value="1"/>
</dbReference>
<dbReference type="Gene3D" id="3.90.550.10">
    <property type="entry name" value="Spore Coat Polysaccharide Biosynthesis Protein SpsA, Chain A"/>
    <property type="match status" value="1"/>
</dbReference>
<feature type="domain" description="Glycosyltransferase 2-like" evidence="1">
    <location>
        <begin position="5"/>
        <end position="140"/>
    </location>
</feature>
<keyword evidence="2" id="KW-0328">Glycosyltransferase</keyword>